<keyword evidence="1" id="KW-0812">Transmembrane</keyword>
<dbReference type="RefSeq" id="WP_170035100.1">
    <property type="nucleotide sequence ID" value="NZ_JABDTL010000001.1"/>
</dbReference>
<accession>A0A841H580</accession>
<keyword evidence="1" id="KW-1133">Transmembrane helix</keyword>
<feature type="transmembrane region" description="Helical" evidence="1">
    <location>
        <begin position="46"/>
        <end position="64"/>
    </location>
</feature>
<organism evidence="2 3">
    <name type="scientific">Longimicrobium terrae</name>
    <dbReference type="NCBI Taxonomy" id="1639882"/>
    <lineage>
        <taxon>Bacteria</taxon>
        <taxon>Pseudomonadati</taxon>
        <taxon>Gemmatimonadota</taxon>
        <taxon>Longimicrobiia</taxon>
        <taxon>Longimicrobiales</taxon>
        <taxon>Longimicrobiaceae</taxon>
        <taxon>Longimicrobium</taxon>
    </lineage>
</organism>
<name>A0A841H580_9BACT</name>
<proteinExistence type="predicted"/>
<evidence type="ECO:0000313" key="2">
    <source>
        <dbReference type="EMBL" id="MBB6073128.1"/>
    </source>
</evidence>
<keyword evidence="3" id="KW-1185">Reference proteome</keyword>
<gene>
    <name evidence="2" type="ORF">HNQ61_004795</name>
</gene>
<dbReference type="EMBL" id="JACHIA010000021">
    <property type="protein sequence ID" value="MBB6073128.1"/>
    <property type="molecule type" value="Genomic_DNA"/>
</dbReference>
<comment type="caution">
    <text evidence="2">The sequence shown here is derived from an EMBL/GenBank/DDBJ whole genome shotgun (WGS) entry which is preliminary data.</text>
</comment>
<dbReference type="Proteomes" id="UP000582837">
    <property type="component" value="Unassembled WGS sequence"/>
</dbReference>
<dbReference type="AlphaFoldDB" id="A0A841H580"/>
<keyword evidence="1" id="KW-0472">Membrane</keyword>
<evidence type="ECO:0000313" key="3">
    <source>
        <dbReference type="Proteomes" id="UP000582837"/>
    </source>
</evidence>
<feature type="transmembrane region" description="Helical" evidence="1">
    <location>
        <begin position="7"/>
        <end position="26"/>
    </location>
</feature>
<protein>
    <submittedName>
        <fullName evidence="2">ABC-type sulfate transport system permease subunit</fullName>
    </submittedName>
</protein>
<feature type="transmembrane region" description="Helical" evidence="1">
    <location>
        <begin position="85"/>
        <end position="102"/>
    </location>
</feature>
<sequence length="112" mass="12095">MSQDLKIRLGGVLSIVIAGVVGWWAILLPLQKARAGAPEVSMQLKAAYVLVPLALVFGVAFVALGSRMHYRDTTRTPPTLTPLGWTLFALVAVLSGVLFWVVQSQLSAMGYR</sequence>
<reference evidence="2 3" key="1">
    <citation type="submission" date="2020-08" db="EMBL/GenBank/DDBJ databases">
        <title>Genomic Encyclopedia of Type Strains, Phase IV (KMG-IV): sequencing the most valuable type-strain genomes for metagenomic binning, comparative biology and taxonomic classification.</title>
        <authorList>
            <person name="Goeker M."/>
        </authorList>
    </citation>
    <scope>NUCLEOTIDE SEQUENCE [LARGE SCALE GENOMIC DNA]</scope>
    <source>
        <strain evidence="2 3">DSM 29007</strain>
    </source>
</reference>
<evidence type="ECO:0000256" key="1">
    <source>
        <dbReference type="SAM" id="Phobius"/>
    </source>
</evidence>